<dbReference type="Pfam" id="PF03938">
    <property type="entry name" value="OmpH"/>
    <property type="match status" value="1"/>
</dbReference>
<evidence type="ECO:0008006" key="6">
    <source>
        <dbReference type="Google" id="ProtNLM"/>
    </source>
</evidence>
<evidence type="ECO:0000256" key="3">
    <source>
        <dbReference type="SAM" id="SignalP"/>
    </source>
</evidence>
<evidence type="ECO:0000313" key="5">
    <source>
        <dbReference type="Proteomes" id="UP000259030"/>
    </source>
</evidence>
<evidence type="ECO:0000313" key="4">
    <source>
        <dbReference type="EMBL" id="ASN80808.1"/>
    </source>
</evidence>
<keyword evidence="2 3" id="KW-0732">Signal</keyword>
<dbReference type="GO" id="GO:0050821">
    <property type="term" value="P:protein stabilization"/>
    <property type="evidence" value="ECO:0007669"/>
    <property type="project" value="TreeGrafter"/>
</dbReference>
<reference evidence="4 5" key="1">
    <citation type="submission" date="2017-05" db="EMBL/GenBank/DDBJ databases">
        <title>The complete genome sequence of Deinococcus ficus isolated from the rhizosphere of the Ficus religiosa L. in Taiwan.</title>
        <authorList>
            <person name="Wu K.-M."/>
            <person name="Liao T.-L."/>
            <person name="Liu Y.-M."/>
            <person name="Young C.-C."/>
            <person name="Tsai S.-F."/>
        </authorList>
    </citation>
    <scope>NUCLEOTIDE SEQUENCE [LARGE SCALE GENOMIC DNA]</scope>
    <source>
        <strain evidence="4 5">CC-FR2-10</strain>
    </source>
</reference>
<keyword evidence="5" id="KW-1185">Reference proteome</keyword>
<dbReference type="PANTHER" id="PTHR35089">
    <property type="entry name" value="CHAPERONE PROTEIN SKP"/>
    <property type="match status" value="1"/>
</dbReference>
<sequence length="165" mass="16889">MKVNAKALAPVALVAAFGLGSLAPHAQTPAQKIGFVDVDGLLQTQAGPKEARAIENKLKTETADLQKQANAIIAKGNAATAAEKEKLNQLNATYQAKAQAAAKQVQALSTKMEAATKVVDTAISAAAKANGYSVVMDRAVAASSGLVVYADDSTDLTAAAQKNIK</sequence>
<accession>A0A221SW02</accession>
<dbReference type="EMBL" id="CP021081">
    <property type="protein sequence ID" value="ASN80808.1"/>
    <property type="molecule type" value="Genomic_DNA"/>
</dbReference>
<feature type="signal peptide" evidence="3">
    <location>
        <begin position="1"/>
        <end position="26"/>
    </location>
</feature>
<organism evidence="4 5">
    <name type="scientific">Deinococcus ficus</name>
    <dbReference type="NCBI Taxonomy" id="317577"/>
    <lineage>
        <taxon>Bacteria</taxon>
        <taxon>Thermotogati</taxon>
        <taxon>Deinococcota</taxon>
        <taxon>Deinococci</taxon>
        <taxon>Deinococcales</taxon>
        <taxon>Deinococcaceae</taxon>
        <taxon>Deinococcus</taxon>
    </lineage>
</organism>
<dbReference type="PANTHER" id="PTHR35089:SF1">
    <property type="entry name" value="CHAPERONE PROTEIN SKP"/>
    <property type="match status" value="1"/>
</dbReference>
<dbReference type="GO" id="GO:0051082">
    <property type="term" value="F:unfolded protein binding"/>
    <property type="evidence" value="ECO:0007669"/>
    <property type="project" value="InterPro"/>
</dbReference>
<dbReference type="Proteomes" id="UP000259030">
    <property type="component" value="Chromosome"/>
</dbReference>
<dbReference type="AlphaFoldDB" id="A0A221SW02"/>
<dbReference type="RefSeq" id="WP_027461573.1">
    <property type="nucleotide sequence ID" value="NZ_BNAK01000002.1"/>
</dbReference>
<gene>
    <name evidence="4" type="ORF">DFI_07135</name>
</gene>
<evidence type="ECO:0000256" key="2">
    <source>
        <dbReference type="ARBA" id="ARBA00022729"/>
    </source>
</evidence>
<dbReference type="InterPro" id="IPR005632">
    <property type="entry name" value="Chaperone_Skp"/>
</dbReference>
<dbReference type="GO" id="GO:0005829">
    <property type="term" value="C:cytosol"/>
    <property type="evidence" value="ECO:0007669"/>
    <property type="project" value="TreeGrafter"/>
</dbReference>
<dbReference type="SMART" id="SM00935">
    <property type="entry name" value="OmpH"/>
    <property type="match status" value="1"/>
</dbReference>
<protein>
    <recommendedName>
        <fullName evidence="6">Outer membrane chaperone OmpH</fullName>
    </recommendedName>
</protein>
<comment type="similarity">
    <text evidence="1">Belongs to the Skp family.</text>
</comment>
<dbReference type="InterPro" id="IPR024930">
    <property type="entry name" value="Skp_dom_sf"/>
</dbReference>
<dbReference type="SUPFAM" id="SSF111384">
    <property type="entry name" value="OmpH-like"/>
    <property type="match status" value="1"/>
</dbReference>
<feature type="chain" id="PRO_5011263983" description="Outer membrane chaperone OmpH" evidence="3">
    <location>
        <begin position="27"/>
        <end position="165"/>
    </location>
</feature>
<evidence type="ECO:0000256" key="1">
    <source>
        <dbReference type="ARBA" id="ARBA00009091"/>
    </source>
</evidence>
<name>A0A221SW02_9DEIO</name>
<proteinExistence type="inferred from homology"/>
<dbReference type="Gene3D" id="3.30.910.20">
    <property type="entry name" value="Skp domain"/>
    <property type="match status" value="1"/>
</dbReference>
<dbReference type="KEGG" id="dfc:DFI_07135"/>